<name>A0A7J7GM34_CAMSI</name>
<dbReference type="Gene3D" id="2.30.110.10">
    <property type="entry name" value="Electron Transport, Fmn-binding Protein, Chain A"/>
    <property type="match status" value="1"/>
</dbReference>
<dbReference type="PANTHER" id="PTHR13343:SF24">
    <property type="entry name" value="OS07G0573800 PROTEIN"/>
    <property type="match status" value="1"/>
</dbReference>
<organism evidence="3 4">
    <name type="scientific">Camellia sinensis</name>
    <name type="common">Tea plant</name>
    <name type="synonym">Thea sinensis</name>
    <dbReference type="NCBI Taxonomy" id="4442"/>
    <lineage>
        <taxon>Eukaryota</taxon>
        <taxon>Viridiplantae</taxon>
        <taxon>Streptophyta</taxon>
        <taxon>Embryophyta</taxon>
        <taxon>Tracheophyta</taxon>
        <taxon>Spermatophyta</taxon>
        <taxon>Magnoliopsida</taxon>
        <taxon>eudicotyledons</taxon>
        <taxon>Gunneridae</taxon>
        <taxon>Pentapetalae</taxon>
        <taxon>asterids</taxon>
        <taxon>Ericales</taxon>
        <taxon>Theaceae</taxon>
        <taxon>Camellia</taxon>
    </lineage>
</organism>
<dbReference type="PANTHER" id="PTHR13343">
    <property type="entry name" value="CREG1 PROTEIN"/>
    <property type="match status" value="1"/>
</dbReference>
<dbReference type="GO" id="GO:0005737">
    <property type="term" value="C:cytoplasm"/>
    <property type="evidence" value="ECO:0007669"/>
    <property type="project" value="UniProtKB-ARBA"/>
</dbReference>
<dbReference type="AlphaFoldDB" id="A0A7J7GM34"/>
<evidence type="ECO:0000313" key="4">
    <source>
        <dbReference type="Proteomes" id="UP000593564"/>
    </source>
</evidence>
<feature type="domain" description="CREG-like beta-barrel" evidence="2">
    <location>
        <begin position="120"/>
        <end position="244"/>
    </location>
</feature>
<dbReference type="Pfam" id="PF10615">
    <property type="entry name" value="DUF2470"/>
    <property type="match status" value="1"/>
</dbReference>
<dbReference type="InterPro" id="IPR055343">
    <property type="entry name" value="CREG_beta-barrel"/>
</dbReference>
<dbReference type="InterPro" id="IPR012349">
    <property type="entry name" value="Split_barrel_FMN-bd"/>
</dbReference>
<dbReference type="Proteomes" id="UP000593564">
    <property type="component" value="Unassembled WGS sequence"/>
</dbReference>
<comment type="caution">
    <text evidence="3">The sequence shown here is derived from an EMBL/GenBank/DDBJ whole genome shotgun (WGS) entry which is preliminary data.</text>
</comment>
<sequence>MKTTPLVIIGGAAPSTALRRCIAPFSRINNGFNNNNNITTIKTPQQLPLSSQFPFSLPRPLSLLAMASSSSSSSSTQSPTQNASAADSTAEFNVFQLIQAHQVRLRLQGKAARLPSVEEIRTVLDHSLRGMLSTFSQKYEGYPSGSMVDFACDAYGSPILAISSLAVHTKDLLANPKCSLLVAKDPEDRTDLIITLHGDVVSVSENDREAICTAYLARHPNAFWVDFGDFQFVRIEPKVVRYVSGVATASLGSGEFSKEEYRAAKVDPIYQFSKPIASHMNKDHAEDTKLIVQHSTSIPVIRNTPLIISFSYDKQLARADHSNKPMLSTWIKPGLVDFAHMLDLDCLGFNVKLEKLLTIFFYLRLAVKGILSSYEFPSLDVQRIERSS</sequence>
<gene>
    <name evidence="3" type="ORF">HYC85_022432</name>
</gene>
<dbReference type="EMBL" id="JACBKZ010000010">
    <property type="protein sequence ID" value="KAF5941265.1"/>
    <property type="molecule type" value="Genomic_DNA"/>
</dbReference>
<evidence type="ECO:0000259" key="2">
    <source>
        <dbReference type="Pfam" id="PF13883"/>
    </source>
</evidence>
<reference evidence="3 4" key="2">
    <citation type="submission" date="2020-07" db="EMBL/GenBank/DDBJ databases">
        <title>Genome assembly of wild tea tree DASZ reveals pedigree and selection history of tea varieties.</title>
        <authorList>
            <person name="Zhang W."/>
        </authorList>
    </citation>
    <scope>NUCLEOTIDE SEQUENCE [LARGE SCALE GENOMIC DNA]</scope>
    <source>
        <strain evidence="4">cv. G240</strain>
        <tissue evidence="3">Leaf</tissue>
    </source>
</reference>
<keyword evidence="4" id="KW-1185">Reference proteome</keyword>
<evidence type="ECO:0008006" key="5">
    <source>
        <dbReference type="Google" id="ProtNLM"/>
    </source>
</evidence>
<protein>
    <recommendedName>
        <fullName evidence="5">DUF2470 domain-containing protein</fullName>
    </recommendedName>
</protein>
<proteinExistence type="predicted"/>
<evidence type="ECO:0000313" key="3">
    <source>
        <dbReference type="EMBL" id="KAF5941265.1"/>
    </source>
</evidence>
<dbReference type="InterPro" id="IPR037119">
    <property type="entry name" value="Haem_oxidase_HugZ-like_sf"/>
</dbReference>
<feature type="domain" description="DUF2470" evidence="1">
    <location>
        <begin position="273"/>
        <end position="301"/>
    </location>
</feature>
<accession>A0A7J7GM34</accession>
<dbReference type="Pfam" id="PF13883">
    <property type="entry name" value="CREG_beta-barrel"/>
    <property type="match status" value="1"/>
</dbReference>
<dbReference type="SUPFAM" id="SSF50475">
    <property type="entry name" value="FMN-binding split barrel"/>
    <property type="match status" value="1"/>
</dbReference>
<dbReference type="Gene3D" id="3.20.180.10">
    <property type="entry name" value="PNP-oxidase-like"/>
    <property type="match status" value="1"/>
</dbReference>
<evidence type="ECO:0000259" key="1">
    <source>
        <dbReference type="Pfam" id="PF10615"/>
    </source>
</evidence>
<reference evidence="4" key="1">
    <citation type="journal article" date="2020" name="Nat. Commun.">
        <title>Genome assembly of wild tea tree DASZ reveals pedigree and selection history of tea varieties.</title>
        <authorList>
            <person name="Zhang W."/>
            <person name="Zhang Y."/>
            <person name="Qiu H."/>
            <person name="Guo Y."/>
            <person name="Wan H."/>
            <person name="Zhang X."/>
            <person name="Scossa F."/>
            <person name="Alseekh S."/>
            <person name="Zhang Q."/>
            <person name="Wang P."/>
            <person name="Xu L."/>
            <person name="Schmidt M.H."/>
            <person name="Jia X."/>
            <person name="Li D."/>
            <person name="Zhu A."/>
            <person name="Guo F."/>
            <person name="Chen W."/>
            <person name="Ni D."/>
            <person name="Usadel B."/>
            <person name="Fernie A.R."/>
            <person name="Wen W."/>
        </authorList>
    </citation>
    <scope>NUCLEOTIDE SEQUENCE [LARGE SCALE GENOMIC DNA]</scope>
    <source>
        <strain evidence="4">cv. G240</strain>
    </source>
</reference>
<dbReference type="InterPro" id="IPR019595">
    <property type="entry name" value="DUF2470"/>
</dbReference>